<dbReference type="GO" id="GO:0005737">
    <property type="term" value="C:cytoplasm"/>
    <property type="evidence" value="ECO:0007669"/>
    <property type="project" value="TreeGrafter"/>
</dbReference>
<dbReference type="SUPFAM" id="SSF56112">
    <property type="entry name" value="Protein kinase-like (PK-like)"/>
    <property type="match status" value="1"/>
</dbReference>
<dbReference type="Pfam" id="PF01633">
    <property type="entry name" value="Choline_kinase"/>
    <property type="match status" value="1"/>
</dbReference>
<evidence type="ECO:0000256" key="2">
    <source>
        <dbReference type="ARBA" id="ARBA00023264"/>
    </source>
</evidence>
<dbReference type="CDD" id="cd05157">
    <property type="entry name" value="ETNK_euk"/>
    <property type="match status" value="1"/>
</dbReference>
<name>A0AAF3FBD8_9BILA</name>
<comment type="similarity">
    <text evidence="4">Belongs to the choline/ethanolamine kinase family.</text>
</comment>
<protein>
    <recommendedName>
        <fullName evidence="5">ethanolamine kinase</fullName>
        <ecNumber evidence="5">2.7.1.82</ecNumber>
    </recommendedName>
</protein>
<dbReference type="PANTHER" id="PTHR22603:SF66">
    <property type="entry name" value="ETHANOLAMINE KINASE"/>
    <property type="match status" value="1"/>
</dbReference>
<dbReference type="WBParaSite" id="MBELARI_LOCUS4227">
    <property type="protein sequence ID" value="MBELARI_LOCUS4227"/>
    <property type="gene ID" value="MBELARI_LOCUS4227"/>
</dbReference>
<keyword evidence="6" id="KW-1185">Reference proteome</keyword>
<evidence type="ECO:0000256" key="3">
    <source>
        <dbReference type="ARBA" id="ARBA00037883"/>
    </source>
</evidence>
<dbReference type="Proteomes" id="UP000887575">
    <property type="component" value="Unassembled WGS sequence"/>
</dbReference>
<sequence>MDLERIDIELSLLDKEECENGARNILRKIKPKWNGEQVKFEIFTAGITNKIFAAFVDEEDKVIFRVFGKNTEKIIDRAHELKSWAVLAEKGLAAPLIGLFSNGIICGYLPGNNLNVDLVRETKMQRKIAEAMARMHKISIDSNPKKPCVFPKILNFILNISPKFEDSKKQKQFEEYFTGIDFEKEMNELREIVEEIDPEIGFCHNDLLVYNILFDEKSDRLSFIDYEYADFNYTGFDTGNHFCEWGGVDDVDFSRCPSIDERREWLREYLKEKKGNQPTNEELEANVRQSDLFMALSHQFWAVWALVQAQNSTIDFDYLGYAILRHKTYKEYLLRFLAN</sequence>
<keyword evidence="1" id="KW-0443">Lipid metabolism</keyword>
<accession>A0AAF3FBD8</accession>
<keyword evidence="1" id="KW-0444">Lipid biosynthesis</keyword>
<proteinExistence type="inferred from homology"/>
<dbReference type="InterPro" id="IPR011009">
    <property type="entry name" value="Kinase-like_dom_sf"/>
</dbReference>
<dbReference type="GO" id="GO:0006646">
    <property type="term" value="P:phosphatidylethanolamine biosynthetic process"/>
    <property type="evidence" value="ECO:0007669"/>
    <property type="project" value="TreeGrafter"/>
</dbReference>
<evidence type="ECO:0000313" key="6">
    <source>
        <dbReference type="Proteomes" id="UP000887575"/>
    </source>
</evidence>
<evidence type="ECO:0000256" key="5">
    <source>
        <dbReference type="ARBA" id="ARBA00038874"/>
    </source>
</evidence>
<dbReference type="EC" id="2.7.1.82" evidence="5"/>
<evidence type="ECO:0000256" key="4">
    <source>
        <dbReference type="ARBA" id="ARBA00038211"/>
    </source>
</evidence>
<keyword evidence="2" id="KW-1208">Phospholipid metabolism</keyword>
<dbReference type="GO" id="GO:0004305">
    <property type="term" value="F:ethanolamine kinase activity"/>
    <property type="evidence" value="ECO:0007669"/>
    <property type="project" value="UniProtKB-EC"/>
</dbReference>
<organism evidence="6 7">
    <name type="scientific">Mesorhabditis belari</name>
    <dbReference type="NCBI Taxonomy" id="2138241"/>
    <lineage>
        <taxon>Eukaryota</taxon>
        <taxon>Metazoa</taxon>
        <taxon>Ecdysozoa</taxon>
        <taxon>Nematoda</taxon>
        <taxon>Chromadorea</taxon>
        <taxon>Rhabditida</taxon>
        <taxon>Rhabditina</taxon>
        <taxon>Rhabditomorpha</taxon>
        <taxon>Rhabditoidea</taxon>
        <taxon>Rhabditidae</taxon>
        <taxon>Mesorhabditinae</taxon>
        <taxon>Mesorhabditis</taxon>
    </lineage>
</organism>
<evidence type="ECO:0000256" key="1">
    <source>
        <dbReference type="ARBA" id="ARBA00023209"/>
    </source>
</evidence>
<reference evidence="7" key="1">
    <citation type="submission" date="2024-02" db="UniProtKB">
        <authorList>
            <consortium name="WormBaseParasite"/>
        </authorList>
    </citation>
    <scope>IDENTIFICATION</scope>
</reference>
<dbReference type="Gene3D" id="3.90.1200.10">
    <property type="match status" value="1"/>
</dbReference>
<dbReference type="Gene3D" id="3.30.200.20">
    <property type="entry name" value="Phosphorylase Kinase, domain 1"/>
    <property type="match status" value="1"/>
</dbReference>
<comment type="pathway">
    <text evidence="3">Phospholipid metabolism; phosphatidylethanolamine biosynthesis; phosphatidylethanolamine from ethanolamine: step 1/3.</text>
</comment>
<dbReference type="AlphaFoldDB" id="A0AAF3FBD8"/>
<evidence type="ECO:0000313" key="7">
    <source>
        <dbReference type="WBParaSite" id="MBELARI_LOCUS4227"/>
    </source>
</evidence>
<dbReference type="PANTHER" id="PTHR22603">
    <property type="entry name" value="CHOLINE/ETHANOALAMINE KINASE"/>
    <property type="match status" value="1"/>
</dbReference>
<keyword evidence="1" id="KW-0594">Phospholipid biosynthesis</keyword>